<dbReference type="Proteomes" id="UP000650467">
    <property type="component" value="Unassembled WGS sequence"/>
</dbReference>
<organism evidence="3 4">
    <name type="scientific">Chlamydomonas incerta</name>
    <dbReference type="NCBI Taxonomy" id="51695"/>
    <lineage>
        <taxon>Eukaryota</taxon>
        <taxon>Viridiplantae</taxon>
        <taxon>Chlorophyta</taxon>
        <taxon>core chlorophytes</taxon>
        <taxon>Chlorophyceae</taxon>
        <taxon>CS clade</taxon>
        <taxon>Chlamydomonadales</taxon>
        <taxon>Chlamydomonadaceae</taxon>
        <taxon>Chlamydomonas</taxon>
    </lineage>
</organism>
<name>A0A835W6Y2_CHLIN</name>
<evidence type="ECO:0000313" key="4">
    <source>
        <dbReference type="Proteomes" id="UP000650467"/>
    </source>
</evidence>
<reference evidence="3" key="1">
    <citation type="journal article" date="2020" name="bioRxiv">
        <title>Comparative genomics of Chlamydomonas.</title>
        <authorList>
            <person name="Craig R.J."/>
            <person name="Hasan A.R."/>
            <person name="Ness R.W."/>
            <person name="Keightley P.D."/>
        </authorList>
    </citation>
    <scope>NUCLEOTIDE SEQUENCE</scope>
    <source>
        <strain evidence="3">SAG 7.73</strain>
    </source>
</reference>
<dbReference type="AlphaFoldDB" id="A0A835W6Y2"/>
<dbReference type="OrthoDB" id="529266at2759"/>
<keyword evidence="4" id="KW-1185">Reference proteome</keyword>
<dbReference type="Pfam" id="PF05548">
    <property type="entry name" value="Peptidase_M11"/>
    <property type="match status" value="1"/>
</dbReference>
<protein>
    <recommendedName>
        <fullName evidence="2">Peptidase M11 gametolysin domain-containing protein</fullName>
    </recommendedName>
</protein>
<evidence type="ECO:0000259" key="2">
    <source>
        <dbReference type="Pfam" id="PF05548"/>
    </source>
</evidence>
<evidence type="ECO:0000313" key="3">
    <source>
        <dbReference type="EMBL" id="KAG2442827.1"/>
    </source>
</evidence>
<feature type="region of interest" description="Disordered" evidence="1">
    <location>
        <begin position="272"/>
        <end position="304"/>
    </location>
</feature>
<evidence type="ECO:0000256" key="1">
    <source>
        <dbReference type="SAM" id="MobiDB-lite"/>
    </source>
</evidence>
<sequence>MNIPGEAAQQLGQLNATSLPGAVNFQDLWAALTKASAGKGEPLLPPLVLGGQEVPQIPAVKSFRVIYGGNAKGGCKCMVLLPGRRSLNVSSLTFLFNAPSCGYNATSAGAGKGPVLMSAVAHYFETCSYGHMSLPPDRNLVLGPIDLTDCSGVGPTMGRYALDGPVPVLRDGELYGLWDLAKEWMRKNRPDLFAERLRFDRKTLMFPLAAGVASLSNMGCPSNSDATGIIPDCLNWVSPAALSSPSPGVADAAALIRSHLLNNGLASPAASRAACGDAGGSDRSSCRTEPYGDPSDPMGTAEPVNAAGGVVCPAAPQSYTSGWAKAMLPLKGTPAAGEGFVPYEVPSMHTAETNFLRIAISQTGVRWAGSRRKQERAVFVSYRVASPTPGGYDTGLPASLSGRVWVHEYNQTADGLPLDPNMPPVLLAMLEAAGPTLALPDAFGAGDALHIRFVSKSNTTATVELCRNTLAVENVEDGTCFDALDNDCDGLTDFDDPDCQ</sequence>
<feature type="domain" description="Peptidase M11 gametolysin" evidence="2">
    <location>
        <begin position="288"/>
        <end position="415"/>
    </location>
</feature>
<gene>
    <name evidence="3" type="ORF">HXX76_002906</name>
</gene>
<proteinExistence type="predicted"/>
<dbReference type="EMBL" id="JAEHOC010000004">
    <property type="protein sequence ID" value="KAG2442827.1"/>
    <property type="molecule type" value="Genomic_DNA"/>
</dbReference>
<dbReference type="InterPro" id="IPR008752">
    <property type="entry name" value="Peptidase_M11"/>
</dbReference>
<accession>A0A835W6Y2</accession>
<comment type="caution">
    <text evidence="3">The sequence shown here is derived from an EMBL/GenBank/DDBJ whole genome shotgun (WGS) entry which is preliminary data.</text>
</comment>